<dbReference type="AlphaFoldDB" id="A0A6I1TXT4"/>
<dbReference type="InterPro" id="IPR027417">
    <property type="entry name" value="P-loop_NTPase"/>
</dbReference>
<sequence length="443" mass="51030">MKLIINNIGNVKYAEIEIKGITTIAGYNGTGKSTISRSLFSIFSANYDVINKISSDRTKSINQILSNYLSDVEVNWETYTARGQVRRIAPRHIVRELIKTISENLLLILDENIGEFYRDTLKQSITDSIDEFNNEHFRYSVSNLDAIDLDAISNSIEGVLSQSDQSIFNQILTKHLNDEFNNQINNIYNPIKGIISLQIKEDKINVEINQNIASSDKMINFRTDVVYIDDAAAIVDNLFLNNFMFKFNSKLNHNTHLIEQMEDESYDTYTLRARTTDRLNLVFGNINDILRTESVNSSEDEEDEKKLNIVNYSSGMKTFYLIKSLLEKGVIRENGTLILDEPEVHLHPEWQLKFAEIIVLLQKEFGLHILINTHSPYLLNAIEVYSKIHKLTSETKYYLAKIDESNIPIIEDIKHETNQIYDLLTVPFEKLDKLEELLEGNDD</sequence>
<dbReference type="Gene3D" id="3.40.50.300">
    <property type="entry name" value="P-loop containing nucleotide triphosphate hydrolases"/>
    <property type="match status" value="1"/>
</dbReference>
<dbReference type="GO" id="GO:0016887">
    <property type="term" value="F:ATP hydrolysis activity"/>
    <property type="evidence" value="ECO:0007669"/>
    <property type="project" value="InterPro"/>
</dbReference>
<dbReference type="PANTHER" id="PTHR43581:SF2">
    <property type="entry name" value="EXCINUCLEASE ATPASE SUBUNIT"/>
    <property type="match status" value="1"/>
</dbReference>
<dbReference type="GO" id="GO:0005524">
    <property type="term" value="F:ATP binding"/>
    <property type="evidence" value="ECO:0007669"/>
    <property type="project" value="InterPro"/>
</dbReference>
<dbReference type="Pfam" id="PF13304">
    <property type="entry name" value="AAA_21"/>
    <property type="match status" value="1"/>
</dbReference>
<protein>
    <submittedName>
        <fullName evidence="2">AAA family ATPase</fullName>
    </submittedName>
</protein>
<proteinExistence type="predicted"/>
<dbReference type="InterPro" id="IPR051396">
    <property type="entry name" value="Bact_Antivir_Def_Nuclease"/>
</dbReference>
<feature type="domain" description="ATPase AAA-type core" evidence="1">
    <location>
        <begin position="21"/>
        <end position="380"/>
    </location>
</feature>
<comment type="caution">
    <text evidence="2">The sequence shown here is derived from an EMBL/GenBank/DDBJ whole genome shotgun (WGS) entry which is preliminary data.</text>
</comment>
<evidence type="ECO:0000313" key="3">
    <source>
        <dbReference type="Proteomes" id="UP000438885"/>
    </source>
</evidence>
<reference evidence="2 3" key="1">
    <citation type="submission" date="2019-10" db="EMBL/GenBank/DDBJ databases">
        <title>Streptococcus mitis of the oral and urogenital tracts.</title>
        <authorList>
            <person name="Price T."/>
            <person name="Mores C.R."/>
            <person name="Putonti C."/>
            <person name="Wolfe A.J."/>
        </authorList>
    </citation>
    <scope>NUCLEOTIDE SEQUENCE [LARGE SCALE GENOMIC DNA]</scope>
    <source>
        <strain evidence="2 3">SM10</strain>
    </source>
</reference>
<evidence type="ECO:0000313" key="2">
    <source>
        <dbReference type="EMBL" id="MQQ30481.1"/>
    </source>
</evidence>
<dbReference type="SUPFAM" id="SSF52540">
    <property type="entry name" value="P-loop containing nucleoside triphosphate hydrolases"/>
    <property type="match status" value="1"/>
</dbReference>
<accession>A0A6I1TXT4</accession>
<gene>
    <name evidence="2" type="ORF">GEZ84_09020</name>
</gene>
<evidence type="ECO:0000259" key="1">
    <source>
        <dbReference type="Pfam" id="PF13304"/>
    </source>
</evidence>
<dbReference type="PANTHER" id="PTHR43581">
    <property type="entry name" value="ATP/GTP PHOSPHATASE"/>
    <property type="match status" value="1"/>
</dbReference>
<dbReference type="Proteomes" id="UP000438885">
    <property type="component" value="Unassembled WGS sequence"/>
</dbReference>
<organism evidence="2 3">
    <name type="scientific">Streptococcus mitis</name>
    <dbReference type="NCBI Taxonomy" id="28037"/>
    <lineage>
        <taxon>Bacteria</taxon>
        <taxon>Bacillati</taxon>
        <taxon>Bacillota</taxon>
        <taxon>Bacilli</taxon>
        <taxon>Lactobacillales</taxon>
        <taxon>Streptococcaceae</taxon>
        <taxon>Streptococcus</taxon>
        <taxon>Streptococcus mitis group</taxon>
    </lineage>
</organism>
<dbReference type="EMBL" id="WIJP01000015">
    <property type="protein sequence ID" value="MQQ30481.1"/>
    <property type="molecule type" value="Genomic_DNA"/>
</dbReference>
<dbReference type="RefSeq" id="WP_153224266.1">
    <property type="nucleotide sequence ID" value="NZ_WIJP01000015.1"/>
</dbReference>
<dbReference type="InterPro" id="IPR003959">
    <property type="entry name" value="ATPase_AAA_core"/>
</dbReference>
<name>A0A6I1TXT4_STRMT</name>